<keyword evidence="4 7" id="KW-1133">Transmembrane helix</keyword>
<evidence type="ECO:0000256" key="5">
    <source>
        <dbReference type="ARBA" id="ARBA00023136"/>
    </source>
</evidence>
<evidence type="ECO:0000313" key="9">
    <source>
        <dbReference type="EMBL" id="KAG8196490.1"/>
    </source>
</evidence>
<feature type="region of interest" description="Disordered" evidence="6">
    <location>
        <begin position="400"/>
        <end position="421"/>
    </location>
</feature>
<feature type="transmembrane region" description="Helical" evidence="7">
    <location>
        <begin position="325"/>
        <end position="348"/>
    </location>
</feature>
<dbReference type="GO" id="GO:0030003">
    <property type="term" value="P:intracellular monoatomic cation homeostasis"/>
    <property type="evidence" value="ECO:0007669"/>
    <property type="project" value="TreeGrafter"/>
</dbReference>
<dbReference type="PANTHER" id="PTHR12191">
    <property type="entry name" value="SOLUTE CARRIER FAMILY 39"/>
    <property type="match status" value="1"/>
</dbReference>
<dbReference type="InterPro" id="IPR003689">
    <property type="entry name" value="ZIP"/>
</dbReference>
<dbReference type="Pfam" id="PF02535">
    <property type="entry name" value="Zip"/>
    <property type="match status" value="1"/>
</dbReference>
<evidence type="ECO:0008006" key="11">
    <source>
        <dbReference type="Google" id="ProtNLM"/>
    </source>
</evidence>
<comment type="caution">
    <text evidence="9">The sequence shown here is derived from an EMBL/GenBank/DDBJ whole genome shotgun (WGS) entry which is preliminary data.</text>
</comment>
<dbReference type="GO" id="GO:0005886">
    <property type="term" value="C:plasma membrane"/>
    <property type="evidence" value="ECO:0007669"/>
    <property type="project" value="TreeGrafter"/>
</dbReference>
<accession>A0AAV6VKC5</accession>
<dbReference type="GO" id="GO:0140410">
    <property type="term" value="F:monoatomic cation:bicarbonate symporter activity"/>
    <property type="evidence" value="ECO:0007669"/>
    <property type="project" value="TreeGrafter"/>
</dbReference>
<dbReference type="PANTHER" id="PTHR12191:SF37">
    <property type="entry name" value="ZINC TRANSPORTER FOI"/>
    <property type="match status" value="1"/>
</dbReference>
<protein>
    <recommendedName>
        <fullName evidence="11">Zinc transporter ZIP10</fullName>
    </recommendedName>
</protein>
<evidence type="ECO:0000256" key="6">
    <source>
        <dbReference type="SAM" id="MobiDB-lite"/>
    </source>
</evidence>
<dbReference type="EMBL" id="JAFNEN010000069">
    <property type="protein sequence ID" value="KAG8196490.1"/>
    <property type="molecule type" value="Genomic_DNA"/>
</dbReference>
<feature type="transmembrane region" description="Helical" evidence="7">
    <location>
        <begin position="368"/>
        <end position="389"/>
    </location>
</feature>
<dbReference type="Proteomes" id="UP000827092">
    <property type="component" value="Unassembled WGS sequence"/>
</dbReference>
<feature type="transmembrane region" description="Helical" evidence="7">
    <location>
        <begin position="290"/>
        <end position="313"/>
    </location>
</feature>
<evidence type="ECO:0000256" key="7">
    <source>
        <dbReference type="SAM" id="Phobius"/>
    </source>
</evidence>
<feature type="compositionally biased region" description="Polar residues" evidence="6">
    <location>
        <begin position="408"/>
        <end position="420"/>
    </location>
</feature>
<evidence type="ECO:0000256" key="4">
    <source>
        <dbReference type="ARBA" id="ARBA00022989"/>
    </source>
</evidence>
<keyword evidence="10" id="KW-1185">Reference proteome</keyword>
<evidence type="ECO:0000256" key="3">
    <source>
        <dbReference type="ARBA" id="ARBA00022692"/>
    </source>
</evidence>
<feature type="transmembrane region" description="Helical" evidence="7">
    <location>
        <begin position="638"/>
        <end position="658"/>
    </location>
</feature>
<dbReference type="GO" id="GO:0005385">
    <property type="term" value="F:zinc ion transmembrane transporter activity"/>
    <property type="evidence" value="ECO:0007669"/>
    <property type="project" value="TreeGrafter"/>
</dbReference>
<name>A0AAV6VKC5_9ARAC</name>
<comment type="subcellular location">
    <subcellularLocation>
        <location evidence="1">Membrane</location>
        <topology evidence="1">Multi-pass membrane protein</topology>
    </subcellularLocation>
</comment>
<feature type="region of interest" description="Disordered" evidence="6">
    <location>
        <begin position="92"/>
        <end position="146"/>
    </location>
</feature>
<keyword evidence="5 7" id="KW-0472">Membrane</keyword>
<feature type="signal peptide" evidence="8">
    <location>
        <begin position="1"/>
        <end position="19"/>
    </location>
</feature>
<evidence type="ECO:0000256" key="8">
    <source>
        <dbReference type="SAM" id="SignalP"/>
    </source>
</evidence>
<feature type="chain" id="PRO_5043596806" description="Zinc transporter ZIP10" evidence="8">
    <location>
        <begin position="20"/>
        <end position="667"/>
    </location>
</feature>
<keyword evidence="3 7" id="KW-0812">Transmembrane</keyword>
<evidence type="ECO:0000313" key="10">
    <source>
        <dbReference type="Proteomes" id="UP000827092"/>
    </source>
</evidence>
<feature type="compositionally biased region" description="Basic and acidic residues" evidence="6">
    <location>
        <begin position="92"/>
        <end position="116"/>
    </location>
</feature>
<dbReference type="AlphaFoldDB" id="A0AAV6VKC5"/>
<reference evidence="9 10" key="1">
    <citation type="journal article" date="2022" name="Nat. Ecol. Evol.">
        <title>A masculinizing supergene underlies an exaggerated male reproductive morph in a spider.</title>
        <authorList>
            <person name="Hendrickx F."/>
            <person name="De Corte Z."/>
            <person name="Sonet G."/>
            <person name="Van Belleghem S.M."/>
            <person name="Kostlbacher S."/>
            <person name="Vangestel C."/>
        </authorList>
    </citation>
    <scope>NUCLEOTIDE SEQUENCE [LARGE SCALE GENOMIC DNA]</scope>
    <source>
        <strain evidence="9">W744_W776</strain>
    </source>
</reference>
<dbReference type="GO" id="GO:0071578">
    <property type="term" value="P:zinc ion import across plasma membrane"/>
    <property type="evidence" value="ECO:0007669"/>
    <property type="project" value="TreeGrafter"/>
</dbReference>
<proteinExistence type="inferred from homology"/>
<dbReference type="InterPro" id="IPR050799">
    <property type="entry name" value="ZIP_Transporter"/>
</dbReference>
<organism evidence="9 10">
    <name type="scientific">Oedothorax gibbosus</name>
    <dbReference type="NCBI Taxonomy" id="931172"/>
    <lineage>
        <taxon>Eukaryota</taxon>
        <taxon>Metazoa</taxon>
        <taxon>Ecdysozoa</taxon>
        <taxon>Arthropoda</taxon>
        <taxon>Chelicerata</taxon>
        <taxon>Arachnida</taxon>
        <taxon>Araneae</taxon>
        <taxon>Araneomorphae</taxon>
        <taxon>Entelegynae</taxon>
        <taxon>Araneoidea</taxon>
        <taxon>Linyphiidae</taxon>
        <taxon>Erigoninae</taxon>
        <taxon>Oedothorax</taxon>
    </lineage>
</organism>
<keyword evidence="8" id="KW-0732">Signal</keyword>
<feature type="transmembrane region" description="Helical" evidence="7">
    <location>
        <begin position="574"/>
        <end position="594"/>
    </location>
</feature>
<sequence>MFPILFVTILLVFSQVANSVGHISATDHTEADQNGVHASVPPPISDHRFFLHEIFTKYGRDGQMTFEGFEHLLESLGLGNIIINDHNIKDHKDGESDNLHGSHDHSKKSDHDHDESPSPTRGSGLGHQHEIQKHIHSHPTQATKSSTRLPLNSLEHQGHQNNIVPTPTHSDYHHVTVNSKPTTKLDHQTNENVFNYRLREVKIPELLVNISTLVEQHQELEERVPEYVVEQCLSPREILATFGINQTSSLNPVSFLHLCPAIIYELDQGHCMLGNPSHKSSRSIATLDQWLYSCVAVLVISLCGLLSVAVIPIMQKWFYHTLLQFFVGLAVGSLSGDALLHLLPHAMLGGAGSHDHTNMSGVALEKMAVWRGFAALVGVFFFFLAERFLGNYAAYRKQKKERKASRSPRPQHNGVHSNDASLAGSVGEKLSQYRKSSYRIETTEKEMINMLNADTLSSRKASVESLPGLEMSFSLRPMGLSPAPSPPVTVIVPEHQGHGHSHEVPDSVTAVAWMVIMGDGLHNFCDGLAIGAAFASGIEGGISTTVAVFCHELPHELGDFAMLLKTGMTVKQAMLYNGLSSILCFVGMVIGVALGNVESATSWVFAGTAGMFLYIALVDMLPELTAPGDPDFPVSYQLSVQMLGICFGVSIMLVIANFEQDLQNLIS</sequence>
<evidence type="ECO:0000256" key="1">
    <source>
        <dbReference type="ARBA" id="ARBA00004141"/>
    </source>
</evidence>
<gene>
    <name evidence="9" type="ORF">JTE90_012306</name>
</gene>
<comment type="similarity">
    <text evidence="2">Belongs to the ZIP transporter (TC 2.A.5) family.</text>
</comment>
<feature type="transmembrane region" description="Helical" evidence="7">
    <location>
        <begin position="600"/>
        <end position="617"/>
    </location>
</feature>
<evidence type="ECO:0000256" key="2">
    <source>
        <dbReference type="ARBA" id="ARBA00006939"/>
    </source>
</evidence>